<gene>
    <name evidence="2" type="ORF">SAMN04488122_1674</name>
</gene>
<dbReference type="OrthoDB" id="1185352at2"/>
<evidence type="ECO:0000313" key="3">
    <source>
        <dbReference type="Proteomes" id="UP000199310"/>
    </source>
</evidence>
<feature type="domain" description="Beta-lactamase-related" evidence="1">
    <location>
        <begin position="71"/>
        <end position="355"/>
    </location>
</feature>
<dbReference type="InterPro" id="IPR050789">
    <property type="entry name" value="Diverse_Enzym_Activities"/>
</dbReference>
<protein>
    <submittedName>
        <fullName evidence="2">CubicO group peptidase, beta-lactamase class C family</fullName>
    </submittedName>
</protein>
<keyword evidence="3" id="KW-1185">Reference proteome</keyword>
<dbReference type="Proteomes" id="UP000199310">
    <property type="component" value="Unassembled WGS sequence"/>
</dbReference>
<dbReference type="PANTHER" id="PTHR43283">
    <property type="entry name" value="BETA-LACTAMASE-RELATED"/>
    <property type="match status" value="1"/>
</dbReference>
<evidence type="ECO:0000313" key="2">
    <source>
        <dbReference type="EMBL" id="SEW29966.1"/>
    </source>
</evidence>
<dbReference type="SUPFAM" id="SSF56601">
    <property type="entry name" value="beta-lactamase/transpeptidase-like"/>
    <property type="match status" value="1"/>
</dbReference>
<accession>A0A1I0QR31</accession>
<dbReference type="Gene3D" id="3.40.710.10">
    <property type="entry name" value="DD-peptidase/beta-lactamase superfamily"/>
    <property type="match status" value="1"/>
</dbReference>
<name>A0A1I0QR31_9BACT</name>
<dbReference type="InterPro" id="IPR012338">
    <property type="entry name" value="Beta-lactam/transpept-like"/>
</dbReference>
<dbReference type="RefSeq" id="WP_143059110.1">
    <property type="nucleotide sequence ID" value="NZ_FOJG01000001.1"/>
</dbReference>
<dbReference type="InterPro" id="IPR001466">
    <property type="entry name" value="Beta-lactam-related"/>
</dbReference>
<dbReference type="STRING" id="29529.SAMN04488122_1674"/>
<dbReference type="Pfam" id="PF00144">
    <property type="entry name" value="Beta-lactamase"/>
    <property type="match status" value="1"/>
</dbReference>
<organism evidence="2 3">
    <name type="scientific">Chitinophaga arvensicola</name>
    <dbReference type="NCBI Taxonomy" id="29529"/>
    <lineage>
        <taxon>Bacteria</taxon>
        <taxon>Pseudomonadati</taxon>
        <taxon>Bacteroidota</taxon>
        <taxon>Chitinophagia</taxon>
        <taxon>Chitinophagales</taxon>
        <taxon>Chitinophagaceae</taxon>
        <taxon>Chitinophaga</taxon>
    </lineage>
</organism>
<dbReference type="PANTHER" id="PTHR43283:SF7">
    <property type="entry name" value="BETA-LACTAMASE-RELATED DOMAIN-CONTAINING PROTEIN"/>
    <property type="match status" value="1"/>
</dbReference>
<dbReference type="EMBL" id="FOJG01000001">
    <property type="protein sequence ID" value="SEW29966.1"/>
    <property type="molecule type" value="Genomic_DNA"/>
</dbReference>
<reference evidence="3" key="1">
    <citation type="submission" date="2016-10" db="EMBL/GenBank/DDBJ databases">
        <authorList>
            <person name="Varghese N."/>
            <person name="Submissions S."/>
        </authorList>
    </citation>
    <scope>NUCLEOTIDE SEQUENCE [LARGE SCALE GENOMIC DNA]</scope>
    <source>
        <strain evidence="3">DSM 3695</strain>
    </source>
</reference>
<evidence type="ECO:0000259" key="1">
    <source>
        <dbReference type="Pfam" id="PF00144"/>
    </source>
</evidence>
<dbReference type="AlphaFoldDB" id="A0A1I0QR31"/>
<proteinExistence type="predicted"/>
<sequence length="378" mass="42453">MNSLAYWSRCLIRNVPQITDYRHFPNAVISKGAAVRHFEDARSGWKDRMLTSSWRGQSQEVALSALLAKTGSTACIVMQRDRILLESYFNGYTADAINTSFSVAKSMTSVLMGVALEEGAVGSIQDTVASYIPFFDSAGFRDITIAQLLQMCSGLEYREGITPWSDDARIYYGTALRQQALKAKLIETPGSTYHYNNYNLLLLGMILEKATGQPVPDYFREKLWQYTGAAANASWSMDSRDAGFAKMESGFNATAMDFLRFGALCLDNGRVNGRQVVPAAWIQESVSPPEQPADTEKYKSRLSPPLCRWAGSAAGYYKYLWWGYRIDPHNFDYFALGAKGQFIYICPRKQAVIVRFGKHWGKIDWWPGVLKQIADSLD</sequence>